<accession>A0ABS7L2Q8</accession>
<gene>
    <name evidence="5" type="ORF">K5V21_18205</name>
</gene>
<dbReference type="EMBL" id="JAIKTU010000023">
    <property type="protein sequence ID" value="MBY0757363.1"/>
    <property type="molecule type" value="Genomic_DNA"/>
</dbReference>
<feature type="domain" description="Leukocidin/Hemolysin toxin" evidence="4">
    <location>
        <begin position="75"/>
        <end position="319"/>
    </location>
</feature>
<name>A0ABS7L2Q8_CLOSR</name>
<dbReference type="InterPro" id="IPR003963">
    <property type="entry name" value="Bi-component_toxin_staph"/>
</dbReference>
<organism evidence="5 6">
    <name type="scientific">Clostridium sardiniense</name>
    <name type="common">Clostridium absonum</name>
    <dbReference type="NCBI Taxonomy" id="29369"/>
    <lineage>
        <taxon>Bacteria</taxon>
        <taxon>Bacillati</taxon>
        <taxon>Bacillota</taxon>
        <taxon>Clostridia</taxon>
        <taxon>Eubacteriales</taxon>
        <taxon>Clostridiaceae</taxon>
        <taxon>Clostridium</taxon>
    </lineage>
</organism>
<dbReference type="PRINTS" id="PR01468">
    <property type="entry name" value="BICOMPNTOXIN"/>
</dbReference>
<proteinExistence type="inferred from homology"/>
<evidence type="ECO:0000256" key="3">
    <source>
        <dbReference type="SAM" id="SignalP"/>
    </source>
</evidence>
<feature type="chain" id="PRO_5045718765" evidence="3">
    <location>
        <begin position="29"/>
        <end position="326"/>
    </location>
</feature>
<evidence type="ECO:0000313" key="5">
    <source>
        <dbReference type="EMBL" id="MBY0757363.1"/>
    </source>
</evidence>
<dbReference type="RefSeq" id="WP_221862457.1">
    <property type="nucleotide sequence ID" value="NZ_JAIKTU010000023.1"/>
</dbReference>
<dbReference type="Proteomes" id="UP001299068">
    <property type="component" value="Unassembled WGS sequence"/>
</dbReference>
<comment type="caution">
    <text evidence="5">The sequence shown here is derived from an EMBL/GenBank/DDBJ whole genome shotgun (WGS) entry which is preliminary data.</text>
</comment>
<feature type="signal peptide" evidence="3">
    <location>
        <begin position="1"/>
        <end position="28"/>
    </location>
</feature>
<dbReference type="NCBIfam" id="TIGR01002">
    <property type="entry name" value="hlyII"/>
    <property type="match status" value="1"/>
</dbReference>
<dbReference type="Gene3D" id="2.70.240.10">
    <property type="entry name" value="Leukocidin/porin MspA"/>
    <property type="match status" value="1"/>
</dbReference>
<keyword evidence="6" id="KW-1185">Reference proteome</keyword>
<evidence type="ECO:0000256" key="2">
    <source>
        <dbReference type="ARBA" id="ARBA00022729"/>
    </source>
</evidence>
<dbReference type="InterPro" id="IPR016183">
    <property type="entry name" value="Leukocidin/Hemolysin_toxin"/>
</dbReference>
<keyword evidence="2 3" id="KW-0732">Signal</keyword>
<dbReference type="SUPFAM" id="SSF56959">
    <property type="entry name" value="Leukocidin-like"/>
    <property type="match status" value="1"/>
</dbReference>
<protein>
    <submittedName>
        <fullName evidence="5">Beta-channel forming cytolysin</fullName>
    </submittedName>
</protein>
<dbReference type="InterPro" id="IPR036435">
    <property type="entry name" value="Leukocidin/porin_MspA_sf"/>
</dbReference>
<evidence type="ECO:0000259" key="4">
    <source>
        <dbReference type="Pfam" id="PF07968"/>
    </source>
</evidence>
<evidence type="ECO:0000313" key="6">
    <source>
        <dbReference type="Proteomes" id="UP001299068"/>
    </source>
</evidence>
<comment type="similarity">
    <text evidence="1">Belongs to the aerolysin family.</text>
</comment>
<sequence length="326" mass="36559">MKSRKIITAILISALVSTSFFGTKVVSASDLGSTSEFTREENGNVTVITKNDKQIRKYSSTDSATTKDDSRVTIDASFIDDKFSSEMTTILSLKGFMPSKREIRSLFKREGFMEWPFKYTVDVKNQSLDESVKIVDSVPKNTIFNKDVTNSISYSIGGGIDVSKESSGKASASASLNANYAVSKSISYIQPDYNTVQLKDTNNVASWKTEFAETRDGYNINSWNPVYGNQMFMRTRYSGTSTDNFLPDYQLSSLITGGFSPNFGLVLTAPNGTKKSRIEVSLGRQMNLYRILWDTEWKGTNLDYGFKSETVTFELDWENHTVRKIN</sequence>
<reference evidence="5 6" key="1">
    <citation type="journal article" date="2021" name="Cell Host Microbe">
        <title>in vivo commensal control of Clostridioides difficile virulence.</title>
        <authorList>
            <person name="Girinathan B.P."/>
            <person name="Dibenedetto N."/>
            <person name="Worley J.N."/>
            <person name="Peltier J."/>
            <person name="Arrieta-Ortiz M.L."/>
            <person name="Rupa Christinal Immanuel S."/>
            <person name="Lavin R."/>
            <person name="Delaney M.L."/>
            <person name="Cummins C."/>
            <person name="Hoffmann M."/>
            <person name="Luo Y."/>
            <person name="Gonzalez-Escalona N."/>
            <person name="Allard M."/>
            <person name="Onderdonk A.B."/>
            <person name="Gerber G.K."/>
            <person name="Sonenshein A.L."/>
            <person name="Baliga N."/>
            <person name="Dupuy B."/>
            <person name="Bry L."/>
        </authorList>
    </citation>
    <scope>NUCLEOTIDE SEQUENCE [LARGE SCALE GENOMIC DNA]</scope>
    <source>
        <strain evidence="5 6">DSM 599</strain>
    </source>
</reference>
<evidence type="ECO:0000256" key="1">
    <source>
        <dbReference type="ARBA" id="ARBA00009831"/>
    </source>
</evidence>
<dbReference type="Pfam" id="PF07968">
    <property type="entry name" value="Leukocidin"/>
    <property type="match status" value="1"/>
</dbReference>